<accession>Q0G0Q0</accession>
<keyword evidence="1" id="KW-0472">Membrane</keyword>
<keyword evidence="1" id="KW-1133">Transmembrane helix</keyword>
<dbReference type="RefSeq" id="WP_007068847.1">
    <property type="nucleotide sequence ID" value="NZ_DS022272.1"/>
</dbReference>
<evidence type="ECO:0000313" key="2">
    <source>
        <dbReference type="EMBL" id="EAU40939.1"/>
    </source>
</evidence>
<gene>
    <name evidence="2" type="ORF">FP2506_18664</name>
</gene>
<evidence type="ECO:0000256" key="1">
    <source>
        <dbReference type="SAM" id="Phobius"/>
    </source>
</evidence>
<keyword evidence="1" id="KW-0812">Transmembrane</keyword>
<reference evidence="2 3" key="1">
    <citation type="journal article" date="2010" name="J. Bacteriol.">
        <title>Genome sequence of Fulvimarina pelagi HTCC2506T, a Mn(II)-oxidizing alphaproteobacterium possessing an aerobic anoxygenic photosynthetic gene cluster and Xanthorhodopsin.</title>
        <authorList>
            <person name="Kang I."/>
            <person name="Oh H.M."/>
            <person name="Lim S.I."/>
            <person name="Ferriera S."/>
            <person name="Giovannoni S.J."/>
            <person name="Cho J.C."/>
        </authorList>
    </citation>
    <scope>NUCLEOTIDE SEQUENCE [LARGE SCALE GENOMIC DNA]</scope>
    <source>
        <strain evidence="2 3">HTCC2506</strain>
    </source>
</reference>
<proteinExistence type="predicted"/>
<dbReference type="EMBL" id="AATP01000005">
    <property type="protein sequence ID" value="EAU40939.1"/>
    <property type="molecule type" value="Genomic_DNA"/>
</dbReference>
<protein>
    <submittedName>
        <fullName evidence="2">Uncharacterized protein</fullName>
    </submittedName>
</protein>
<dbReference type="eggNOG" id="ENOG5030MI9">
    <property type="taxonomic scope" value="Bacteria"/>
</dbReference>
<evidence type="ECO:0000313" key="3">
    <source>
        <dbReference type="Proteomes" id="UP000004310"/>
    </source>
</evidence>
<comment type="caution">
    <text evidence="2">The sequence shown here is derived from an EMBL/GenBank/DDBJ whole genome shotgun (WGS) entry which is preliminary data.</text>
</comment>
<dbReference type="Proteomes" id="UP000004310">
    <property type="component" value="Unassembled WGS sequence"/>
</dbReference>
<dbReference type="AlphaFoldDB" id="Q0G0Q0"/>
<sequence>MTVIDRDLSVKADQYALRKGSEESGSDGIVRVISLSVFSLSVAFFSVVSTISYIDPDFFERMLIADIEGVSIDPLMVGSTSKASKSIEVEPMPAQRVVRRHELQPQDFAIVMVFGEEAHLASPGELWRIRPGMIVPGLGKVLSIEETEDGGTIKTENAVLTGIPQ</sequence>
<keyword evidence="3" id="KW-1185">Reference proteome</keyword>
<organism evidence="2 3">
    <name type="scientific">Fulvimarina pelagi HTCC2506</name>
    <dbReference type="NCBI Taxonomy" id="314231"/>
    <lineage>
        <taxon>Bacteria</taxon>
        <taxon>Pseudomonadati</taxon>
        <taxon>Pseudomonadota</taxon>
        <taxon>Alphaproteobacteria</taxon>
        <taxon>Hyphomicrobiales</taxon>
        <taxon>Aurantimonadaceae</taxon>
        <taxon>Fulvimarina</taxon>
    </lineage>
</organism>
<feature type="transmembrane region" description="Helical" evidence="1">
    <location>
        <begin position="29"/>
        <end position="54"/>
    </location>
</feature>
<dbReference type="HOGENOM" id="CLU_1608442_0_0_5"/>
<name>Q0G0Q0_9HYPH</name>